<evidence type="ECO:0000256" key="4">
    <source>
        <dbReference type="ARBA" id="ARBA00010031"/>
    </source>
</evidence>
<feature type="transmembrane region" description="Helical" evidence="16">
    <location>
        <begin position="119"/>
        <end position="142"/>
    </location>
</feature>
<evidence type="ECO:0000256" key="15">
    <source>
        <dbReference type="SAM" id="MobiDB-lite"/>
    </source>
</evidence>
<comment type="caution">
    <text evidence="14">Lacks conserved residue(s) required for the propagation of feature annotation.</text>
</comment>
<evidence type="ECO:0000256" key="8">
    <source>
        <dbReference type="ARBA" id="ARBA00022729"/>
    </source>
</evidence>
<evidence type="ECO:0000313" key="18">
    <source>
        <dbReference type="EMBL" id="KAF4509039.1"/>
    </source>
</evidence>
<evidence type="ECO:0000256" key="7">
    <source>
        <dbReference type="ARBA" id="ARBA00022692"/>
    </source>
</evidence>
<dbReference type="InterPro" id="IPR049326">
    <property type="entry name" value="Rhodopsin_dom_fungi"/>
</dbReference>
<keyword evidence="12" id="KW-0449">Lipoprotein</keyword>
<keyword evidence="11 14" id="KW-1015">Disulfide bond</keyword>
<keyword evidence="7 16" id="KW-0812">Transmembrane</keyword>
<dbReference type="GO" id="GO:0098552">
    <property type="term" value="C:side of membrane"/>
    <property type="evidence" value="ECO:0007669"/>
    <property type="project" value="UniProtKB-KW"/>
</dbReference>
<feature type="transmembrane region" description="Helical" evidence="16">
    <location>
        <begin position="162"/>
        <end position="185"/>
    </location>
</feature>
<keyword evidence="6" id="KW-0336">GPI-anchor</keyword>
<keyword evidence="6" id="KW-0325">Glycoprotein</keyword>
<sequence length="392" mass="43033">MNASSGLLAQATQCTTSCFLDVVLGAKCDVGSLTRTSACLCENTPLLSDISTCVQTSCTFSDLLDFIRVKAALCVDYPVPSRSASIWTAAAVSIAIIVPVVVLRCVSRLATVGSLWWDDWTAILSGVIMVVTNAIALTSAKLGFGMHLWDLEPRFVYMLRQLFWFAEIGYLPGLSLLKVSILLLYGRIFQTDKFLKMVRYGTLFFIAKTIAFIFPAAFQCMPPSAAWSHDPKAKCMNMMAAGYTWSVLGIVEDLVLIFLPIPTLWNLQMSRSKSLCVMGLLSIGSLTFVASVVRLKYIMQLGPTLDVTWDHVDIIQWTLIELLSAAVCSSILPCRHCPTRLLSHLRSCMSDRTPRNDTQILPDNGRPGGDPEMEAGRSPTLEPKATVSDTHS</sequence>
<keyword evidence="5" id="KW-0964">Secreted</keyword>
<evidence type="ECO:0000256" key="12">
    <source>
        <dbReference type="ARBA" id="ARBA00023288"/>
    </source>
</evidence>
<gene>
    <name evidence="18" type="ORF">G6O67_005349</name>
</gene>
<accession>A0A8H4PRB1</accession>
<feature type="transmembrane region" description="Helical" evidence="16">
    <location>
        <begin position="238"/>
        <end position="262"/>
    </location>
</feature>
<organism evidence="18 19">
    <name type="scientific">Ophiocordyceps sinensis</name>
    <dbReference type="NCBI Taxonomy" id="72228"/>
    <lineage>
        <taxon>Eukaryota</taxon>
        <taxon>Fungi</taxon>
        <taxon>Dikarya</taxon>
        <taxon>Ascomycota</taxon>
        <taxon>Pezizomycotina</taxon>
        <taxon>Sordariomycetes</taxon>
        <taxon>Hypocreomycetidae</taxon>
        <taxon>Hypocreales</taxon>
        <taxon>Ophiocordycipitaceae</taxon>
        <taxon>Ophiocordyceps</taxon>
    </lineage>
</organism>
<dbReference type="GO" id="GO:0005576">
    <property type="term" value="C:extracellular region"/>
    <property type="evidence" value="ECO:0007669"/>
    <property type="project" value="UniProtKB-SubCell"/>
</dbReference>
<dbReference type="InterPro" id="IPR008427">
    <property type="entry name" value="Extracellular_membr_CFEM_dom"/>
</dbReference>
<evidence type="ECO:0000256" key="1">
    <source>
        <dbReference type="ARBA" id="ARBA00004141"/>
    </source>
</evidence>
<dbReference type="Proteomes" id="UP000557566">
    <property type="component" value="Unassembled WGS sequence"/>
</dbReference>
<comment type="similarity">
    <text evidence="13">Belongs to the SAT4 family.</text>
</comment>
<protein>
    <recommendedName>
        <fullName evidence="17">CFEM domain-containing protein</fullName>
    </recommendedName>
</protein>
<dbReference type="OrthoDB" id="5417844at2759"/>
<dbReference type="AlphaFoldDB" id="A0A8H4PRB1"/>
<evidence type="ECO:0000256" key="6">
    <source>
        <dbReference type="ARBA" id="ARBA00022622"/>
    </source>
</evidence>
<reference evidence="18 19" key="1">
    <citation type="journal article" date="2020" name="Genome Biol. Evol.">
        <title>A new high-quality draft genome assembly of the Chinese cordyceps Ophiocordyceps sinensis.</title>
        <authorList>
            <person name="Shu R."/>
            <person name="Zhang J."/>
            <person name="Meng Q."/>
            <person name="Zhang H."/>
            <person name="Zhou G."/>
            <person name="Li M."/>
            <person name="Wu P."/>
            <person name="Zhao Y."/>
            <person name="Chen C."/>
            <person name="Qin Q."/>
        </authorList>
    </citation>
    <scope>NUCLEOTIDE SEQUENCE [LARGE SCALE GENOMIC DNA]</scope>
    <source>
        <strain evidence="18 19">IOZ07</strain>
    </source>
</reference>
<feature type="transmembrane region" description="Helical" evidence="16">
    <location>
        <begin position="274"/>
        <end position="294"/>
    </location>
</feature>
<feature type="disulfide bond" evidence="14">
    <location>
        <begin position="41"/>
        <end position="74"/>
    </location>
</feature>
<dbReference type="PANTHER" id="PTHR33048">
    <property type="entry name" value="PTH11-LIKE INTEGRAL MEMBRANE PROTEIN (AFU_ORTHOLOGUE AFUA_5G11245)"/>
    <property type="match status" value="1"/>
</dbReference>
<feature type="domain" description="CFEM" evidence="17">
    <location>
        <begin position="1"/>
        <end position="101"/>
    </location>
</feature>
<evidence type="ECO:0000256" key="3">
    <source>
        <dbReference type="ARBA" id="ARBA00004613"/>
    </source>
</evidence>
<feature type="transmembrane region" description="Helical" evidence="16">
    <location>
        <begin position="86"/>
        <end position="107"/>
    </location>
</feature>
<evidence type="ECO:0000256" key="11">
    <source>
        <dbReference type="ARBA" id="ARBA00023157"/>
    </source>
</evidence>
<keyword evidence="9 16" id="KW-1133">Transmembrane helix</keyword>
<evidence type="ECO:0000256" key="13">
    <source>
        <dbReference type="ARBA" id="ARBA00038359"/>
    </source>
</evidence>
<evidence type="ECO:0000259" key="17">
    <source>
        <dbReference type="PROSITE" id="PS52012"/>
    </source>
</evidence>
<keyword evidence="10 16" id="KW-0472">Membrane</keyword>
<dbReference type="EMBL" id="JAAVMX010000005">
    <property type="protein sequence ID" value="KAF4509039.1"/>
    <property type="molecule type" value="Genomic_DNA"/>
</dbReference>
<evidence type="ECO:0000313" key="19">
    <source>
        <dbReference type="Proteomes" id="UP000557566"/>
    </source>
</evidence>
<evidence type="ECO:0000256" key="14">
    <source>
        <dbReference type="PROSITE-ProRule" id="PRU01356"/>
    </source>
</evidence>
<comment type="similarity">
    <text evidence="4">Belongs to the RBT5 family.</text>
</comment>
<proteinExistence type="inferred from homology"/>
<dbReference type="InterPro" id="IPR052337">
    <property type="entry name" value="SAT4-like"/>
</dbReference>
<evidence type="ECO:0000256" key="5">
    <source>
        <dbReference type="ARBA" id="ARBA00022525"/>
    </source>
</evidence>
<evidence type="ECO:0000256" key="16">
    <source>
        <dbReference type="SAM" id="Phobius"/>
    </source>
</evidence>
<dbReference type="Pfam" id="PF20684">
    <property type="entry name" value="Fung_rhodopsin"/>
    <property type="match status" value="1"/>
</dbReference>
<keyword evidence="19" id="KW-1185">Reference proteome</keyword>
<dbReference type="Pfam" id="PF05730">
    <property type="entry name" value="CFEM"/>
    <property type="match status" value="1"/>
</dbReference>
<evidence type="ECO:0000256" key="2">
    <source>
        <dbReference type="ARBA" id="ARBA00004589"/>
    </source>
</evidence>
<comment type="subcellular location">
    <subcellularLocation>
        <location evidence="2">Membrane</location>
        <topology evidence="2">Lipid-anchor</topology>
        <topology evidence="2">GPI-anchor</topology>
    </subcellularLocation>
    <subcellularLocation>
        <location evidence="1">Membrane</location>
        <topology evidence="1">Multi-pass membrane protein</topology>
    </subcellularLocation>
    <subcellularLocation>
        <location evidence="3">Secreted</location>
    </subcellularLocation>
</comment>
<dbReference type="PANTHER" id="PTHR33048:SF131">
    <property type="entry name" value="INTEGRAL MEMBRANE PROTEIN"/>
    <property type="match status" value="1"/>
</dbReference>
<keyword evidence="8" id="KW-0732">Signal</keyword>
<evidence type="ECO:0000256" key="10">
    <source>
        <dbReference type="ARBA" id="ARBA00023136"/>
    </source>
</evidence>
<name>A0A8H4PRB1_9HYPO</name>
<feature type="transmembrane region" description="Helical" evidence="16">
    <location>
        <begin position="197"/>
        <end position="218"/>
    </location>
</feature>
<dbReference type="PROSITE" id="PS52012">
    <property type="entry name" value="CFEM"/>
    <property type="match status" value="1"/>
</dbReference>
<evidence type="ECO:0000256" key="9">
    <source>
        <dbReference type="ARBA" id="ARBA00022989"/>
    </source>
</evidence>
<comment type="caution">
    <text evidence="18">The sequence shown here is derived from an EMBL/GenBank/DDBJ whole genome shotgun (WGS) entry which is preliminary data.</text>
</comment>
<feature type="region of interest" description="Disordered" evidence="15">
    <location>
        <begin position="353"/>
        <end position="392"/>
    </location>
</feature>